<organism evidence="1">
    <name type="scientific">Triatoma infestans</name>
    <name type="common">Assassin bug</name>
    <dbReference type="NCBI Taxonomy" id="30076"/>
    <lineage>
        <taxon>Eukaryota</taxon>
        <taxon>Metazoa</taxon>
        <taxon>Ecdysozoa</taxon>
        <taxon>Arthropoda</taxon>
        <taxon>Hexapoda</taxon>
        <taxon>Insecta</taxon>
        <taxon>Pterygota</taxon>
        <taxon>Neoptera</taxon>
        <taxon>Paraneoptera</taxon>
        <taxon>Hemiptera</taxon>
        <taxon>Heteroptera</taxon>
        <taxon>Panheteroptera</taxon>
        <taxon>Cimicomorpha</taxon>
        <taxon>Reduviidae</taxon>
        <taxon>Triatominae</taxon>
        <taxon>Triatoma</taxon>
    </lineage>
</organism>
<dbReference type="PANTHER" id="PTHR28592">
    <property type="entry name" value="ARMADILLO REPEAT-CONTAINING PROTEIN 1"/>
    <property type="match status" value="1"/>
</dbReference>
<accession>A0A171AZK2</accession>
<reference evidence="1" key="2">
    <citation type="journal article" date="2017" name="J. Med. Entomol.">
        <title>Transcriptome Analysis of the Triatoma infestans (Hemiptera: Reduviidae) Integument.</title>
        <authorList>
            <person name="Calderon-Fernandez G.M."/>
            <person name="Moriconi D.E."/>
            <person name="Dulbecco A.B."/>
            <person name="Juarez M.P."/>
        </authorList>
    </citation>
    <scope>NUCLEOTIDE SEQUENCE</scope>
    <source>
        <strain evidence="1">Int1</strain>
        <tissue evidence="1">Integument</tissue>
    </source>
</reference>
<dbReference type="PANTHER" id="PTHR28592:SF1">
    <property type="entry name" value="ARMADILLO REPEAT-CONTAINING PROTEIN 1"/>
    <property type="match status" value="1"/>
</dbReference>
<dbReference type="AlphaFoldDB" id="A0A171AZK2"/>
<protein>
    <submittedName>
        <fullName evidence="1">Armadillo repeat-containing protein 1-like protein</fullName>
    </submittedName>
</protein>
<dbReference type="EMBL" id="GEMB01000466">
    <property type="protein sequence ID" value="JAS02660.1"/>
    <property type="molecule type" value="Transcribed_RNA"/>
</dbReference>
<name>A0A171AZK2_TRIIF</name>
<reference evidence="1" key="1">
    <citation type="submission" date="2016-04" db="EMBL/GenBank/DDBJ databases">
        <authorList>
            <person name="Calderon-Fernandez G.M.Sr."/>
        </authorList>
    </citation>
    <scope>NUCLEOTIDE SEQUENCE</scope>
    <source>
        <strain evidence="1">Int1</strain>
        <tissue evidence="1">Integument</tissue>
    </source>
</reference>
<sequence>MKMAKNDNEVMLETILCYKTMALDHSKHDIMLKDKTVLQFLAYSLDSEDNEITEASLKTIELLVHNNKNHNVLRSTFGVSEALKATSEREGLEDVLKSLAQELVMKLEDAPAFHTRYRTMKVNPEQSQPNVRKLSSKVYSFHVFGLNEDTRKSVESAVIRIRGVISVIIDTGHQRCVVRVMENITPQILIEHIAKETKLEARLIQRNKFRQEVLIDLGKPENGGGDDGFEDANLPEYLPEEESPVKEKALYSFGRLRTSAASWVRTATSLFQNSFYW</sequence>
<evidence type="ECO:0000313" key="1">
    <source>
        <dbReference type="EMBL" id="JAS02660.1"/>
    </source>
</evidence>
<proteinExistence type="predicted"/>